<sequence>MAWFEREFIAVPDSRKNQLVYKWPDVNIRRFSRVIVNSGEVALFVHTGQVAGLMTPGRHRVDATELPGLGALLDAVTGGNAYRAELYFVGTREFPGNRFGGRLDDILDPRSEQIVTLRVFGEYALTVQDPAALVTGLIGTVDLADPDQVTAWCSDLLLRSMKIAVTSGITNGRWPVLGLSAHMPEIDTDVLAVTNRQLRRYGLLITRMGNFDINLAPEDADRLKRLAKDTRYLELVGDYGQYAAGELAIGAGQGMAHGGDAALGGAFLGAGLGLSAVHPQLAAKPRYSAPGNTADRGHSGSACPRCRAVHPASTAFCTSCGERMSTERSCTGCGAALPPDARFCGACGTRSADR</sequence>
<name>A0A378Y8B4_9NOCA</name>
<evidence type="ECO:0000313" key="3">
    <source>
        <dbReference type="EMBL" id="SUA72790.1"/>
    </source>
</evidence>
<feature type="domain" description="SPFH" evidence="2">
    <location>
        <begin position="24"/>
        <end position="219"/>
    </location>
</feature>
<gene>
    <name evidence="3" type="ORF">NCTC1934_00220</name>
</gene>
<proteinExistence type="predicted"/>
<dbReference type="PANTHER" id="PTHR37826">
    <property type="entry name" value="FLOTILLIN BAND_7_5 DOMAIN PROTEIN"/>
    <property type="match status" value="1"/>
</dbReference>
<dbReference type="InterPro" id="IPR025874">
    <property type="entry name" value="DZR"/>
</dbReference>
<dbReference type="CDD" id="cd03408">
    <property type="entry name" value="SPFH_like_u1"/>
    <property type="match status" value="1"/>
</dbReference>
<organism evidence="3 4">
    <name type="scientific">Nocardia otitidiscaviarum</name>
    <dbReference type="NCBI Taxonomy" id="1823"/>
    <lineage>
        <taxon>Bacteria</taxon>
        <taxon>Bacillati</taxon>
        <taxon>Actinomycetota</taxon>
        <taxon>Actinomycetes</taxon>
        <taxon>Mycobacteriales</taxon>
        <taxon>Nocardiaceae</taxon>
        <taxon>Nocardia</taxon>
    </lineage>
</organism>
<dbReference type="InterPro" id="IPR033880">
    <property type="entry name" value="SPFH_YdjI"/>
</dbReference>
<dbReference type="Proteomes" id="UP000255467">
    <property type="component" value="Unassembled WGS sequence"/>
</dbReference>
<dbReference type="PANTHER" id="PTHR37826:SF2">
    <property type="entry name" value="ZINC-RIBBON DOMAIN-CONTAINING PROTEIN"/>
    <property type="match status" value="1"/>
</dbReference>
<dbReference type="OrthoDB" id="9764015at2"/>
<evidence type="ECO:0000259" key="1">
    <source>
        <dbReference type="Pfam" id="PF12773"/>
    </source>
</evidence>
<evidence type="ECO:0000313" key="4">
    <source>
        <dbReference type="Proteomes" id="UP000255467"/>
    </source>
</evidence>
<dbReference type="Pfam" id="PF13421">
    <property type="entry name" value="Band_7_1"/>
    <property type="match status" value="1"/>
</dbReference>
<feature type="domain" description="DZANK-type" evidence="1">
    <location>
        <begin position="303"/>
        <end position="348"/>
    </location>
</feature>
<dbReference type="AlphaFoldDB" id="A0A378Y8B4"/>
<evidence type="ECO:0000259" key="2">
    <source>
        <dbReference type="Pfam" id="PF13421"/>
    </source>
</evidence>
<accession>A0A378Y8B4</accession>
<dbReference type="Pfam" id="PF12773">
    <property type="entry name" value="DZR"/>
    <property type="match status" value="1"/>
</dbReference>
<dbReference type="STRING" id="1406858.GCA_000710895_01702"/>
<keyword evidence="4" id="KW-1185">Reference proteome</keyword>
<dbReference type="EMBL" id="UGRY01000002">
    <property type="protein sequence ID" value="SUA72790.1"/>
    <property type="molecule type" value="Genomic_DNA"/>
</dbReference>
<protein>
    <submittedName>
        <fullName evidence="3">Virion core protein (Lumpy skin disease virus)</fullName>
    </submittedName>
</protein>
<dbReference type="RefSeq" id="WP_039818560.1">
    <property type="nucleotide sequence ID" value="NZ_UGRY01000002.1"/>
</dbReference>
<reference evidence="3 4" key="1">
    <citation type="submission" date="2018-06" db="EMBL/GenBank/DDBJ databases">
        <authorList>
            <consortium name="Pathogen Informatics"/>
            <person name="Doyle S."/>
        </authorList>
    </citation>
    <scope>NUCLEOTIDE SEQUENCE [LARGE SCALE GENOMIC DNA]</scope>
    <source>
        <strain evidence="3 4">NCTC1934</strain>
    </source>
</reference>